<feature type="signal peptide" evidence="1">
    <location>
        <begin position="1"/>
        <end position="26"/>
    </location>
</feature>
<protein>
    <submittedName>
        <fullName evidence="3">M23 family metallopeptidase</fullName>
    </submittedName>
</protein>
<sequence>MLLGRVATAVIGACASLLFVAGPASAVPSDPTGGTAKSARSAKAPSALEAAVARHVDHREQALTAMMSAADEHAAVEQVRAQRLAALGYHGDVTDLDHVLPVPADSYRISAGFGLAGAMWASTHTGLDFAASSGTPLVAVADATVTEVADAGPYGLRTILTLEDGTEVWYAHQLLSLVEPGQTVELGESIGMVGSTGNSTGPHLHLEIHPDGGDAIDPVEWLTGHDLAP</sequence>
<dbReference type="PANTHER" id="PTHR21666:SF270">
    <property type="entry name" value="MUREIN HYDROLASE ACTIVATOR ENVC"/>
    <property type="match status" value="1"/>
</dbReference>
<evidence type="ECO:0000259" key="2">
    <source>
        <dbReference type="Pfam" id="PF01551"/>
    </source>
</evidence>
<organism evidence="3 4">
    <name type="scientific">Nocardioides piscis</name>
    <dbReference type="NCBI Taxonomy" id="2714938"/>
    <lineage>
        <taxon>Bacteria</taxon>
        <taxon>Bacillati</taxon>
        <taxon>Actinomycetota</taxon>
        <taxon>Actinomycetes</taxon>
        <taxon>Propionibacteriales</taxon>
        <taxon>Nocardioidaceae</taxon>
        <taxon>Nocardioides</taxon>
    </lineage>
</organism>
<name>A0A6G7YI01_9ACTN</name>
<feature type="domain" description="M23ase beta-sheet core" evidence="2">
    <location>
        <begin position="123"/>
        <end position="218"/>
    </location>
</feature>
<dbReference type="InterPro" id="IPR011055">
    <property type="entry name" value="Dup_hybrid_motif"/>
</dbReference>
<gene>
    <name evidence="3" type="ORF">G7071_14460</name>
</gene>
<dbReference type="CDD" id="cd12797">
    <property type="entry name" value="M23_peptidase"/>
    <property type="match status" value="1"/>
</dbReference>
<dbReference type="Gene3D" id="2.70.70.10">
    <property type="entry name" value="Glucose Permease (Domain IIA)"/>
    <property type="match status" value="1"/>
</dbReference>
<keyword evidence="4" id="KW-1185">Reference proteome</keyword>
<keyword evidence="1" id="KW-0732">Signal</keyword>
<evidence type="ECO:0000313" key="3">
    <source>
        <dbReference type="EMBL" id="QIK76445.1"/>
    </source>
</evidence>
<proteinExistence type="predicted"/>
<dbReference type="AlphaFoldDB" id="A0A6G7YI01"/>
<evidence type="ECO:0000313" key="4">
    <source>
        <dbReference type="Proteomes" id="UP000502035"/>
    </source>
</evidence>
<dbReference type="Pfam" id="PF01551">
    <property type="entry name" value="Peptidase_M23"/>
    <property type="match status" value="1"/>
</dbReference>
<dbReference type="EMBL" id="CP049866">
    <property type="protein sequence ID" value="QIK76445.1"/>
    <property type="molecule type" value="Genomic_DNA"/>
</dbReference>
<dbReference type="KEGG" id="npi:G7071_14460"/>
<dbReference type="Proteomes" id="UP000502035">
    <property type="component" value="Chromosome"/>
</dbReference>
<dbReference type="GO" id="GO:0004222">
    <property type="term" value="F:metalloendopeptidase activity"/>
    <property type="evidence" value="ECO:0007669"/>
    <property type="project" value="TreeGrafter"/>
</dbReference>
<evidence type="ECO:0000256" key="1">
    <source>
        <dbReference type="SAM" id="SignalP"/>
    </source>
</evidence>
<dbReference type="InterPro" id="IPR016047">
    <property type="entry name" value="M23ase_b-sheet_dom"/>
</dbReference>
<feature type="chain" id="PRO_5026314838" evidence="1">
    <location>
        <begin position="27"/>
        <end position="229"/>
    </location>
</feature>
<dbReference type="InterPro" id="IPR050570">
    <property type="entry name" value="Cell_wall_metabolism_enzyme"/>
</dbReference>
<reference evidence="3 4" key="1">
    <citation type="submission" date="2020-03" db="EMBL/GenBank/DDBJ databases">
        <title>Nocardioides sp. nov., isolated from fish.</title>
        <authorList>
            <person name="Hyun D.-W."/>
            <person name="Bae J.-W."/>
        </authorList>
    </citation>
    <scope>NUCLEOTIDE SEQUENCE [LARGE SCALE GENOMIC DNA]</scope>
    <source>
        <strain evidence="3 4">HDW12A</strain>
    </source>
</reference>
<accession>A0A6G7YI01</accession>
<dbReference type="SUPFAM" id="SSF51261">
    <property type="entry name" value="Duplicated hybrid motif"/>
    <property type="match status" value="1"/>
</dbReference>
<dbReference type="PANTHER" id="PTHR21666">
    <property type="entry name" value="PEPTIDASE-RELATED"/>
    <property type="match status" value="1"/>
</dbReference>
<dbReference type="RefSeq" id="WP_166319889.1">
    <property type="nucleotide sequence ID" value="NZ_CP049866.1"/>
</dbReference>